<name>A0ACB9Z8W5_9PEZI</name>
<evidence type="ECO:0000313" key="2">
    <source>
        <dbReference type="Proteomes" id="UP001497700"/>
    </source>
</evidence>
<protein>
    <submittedName>
        <fullName evidence="1">Uncharacterized protein</fullName>
    </submittedName>
</protein>
<evidence type="ECO:0000313" key="1">
    <source>
        <dbReference type="EMBL" id="KAI4868073.1"/>
    </source>
</evidence>
<comment type="caution">
    <text evidence="1">The sequence shown here is derived from an EMBL/GenBank/DDBJ whole genome shotgun (WGS) entry which is preliminary data.</text>
</comment>
<organism evidence="1 2">
    <name type="scientific">Hypoxylon rubiginosum</name>
    <dbReference type="NCBI Taxonomy" id="110542"/>
    <lineage>
        <taxon>Eukaryota</taxon>
        <taxon>Fungi</taxon>
        <taxon>Dikarya</taxon>
        <taxon>Ascomycota</taxon>
        <taxon>Pezizomycotina</taxon>
        <taxon>Sordariomycetes</taxon>
        <taxon>Xylariomycetidae</taxon>
        <taxon>Xylariales</taxon>
        <taxon>Hypoxylaceae</taxon>
        <taxon>Hypoxylon</taxon>
    </lineage>
</organism>
<reference evidence="1 2" key="1">
    <citation type="journal article" date="2022" name="New Phytol.">
        <title>Ecological generalism drives hyperdiversity of secondary metabolite gene clusters in xylarialean endophytes.</title>
        <authorList>
            <person name="Franco M.E.E."/>
            <person name="Wisecaver J.H."/>
            <person name="Arnold A.E."/>
            <person name="Ju Y.M."/>
            <person name="Slot J.C."/>
            <person name="Ahrendt S."/>
            <person name="Moore L.P."/>
            <person name="Eastman K.E."/>
            <person name="Scott K."/>
            <person name="Konkel Z."/>
            <person name="Mondo S.J."/>
            <person name="Kuo A."/>
            <person name="Hayes R.D."/>
            <person name="Haridas S."/>
            <person name="Andreopoulos B."/>
            <person name="Riley R."/>
            <person name="LaButti K."/>
            <person name="Pangilinan J."/>
            <person name="Lipzen A."/>
            <person name="Amirebrahimi M."/>
            <person name="Yan J."/>
            <person name="Adam C."/>
            <person name="Keymanesh K."/>
            <person name="Ng V."/>
            <person name="Louie K."/>
            <person name="Northen T."/>
            <person name="Drula E."/>
            <person name="Henrissat B."/>
            <person name="Hsieh H.M."/>
            <person name="Youens-Clark K."/>
            <person name="Lutzoni F."/>
            <person name="Miadlikowska J."/>
            <person name="Eastwood D.C."/>
            <person name="Hamelin R.C."/>
            <person name="Grigoriev I.V."/>
            <person name="U'Ren J.M."/>
        </authorList>
    </citation>
    <scope>NUCLEOTIDE SEQUENCE [LARGE SCALE GENOMIC DNA]</scope>
    <source>
        <strain evidence="1 2">CBS 119005</strain>
    </source>
</reference>
<keyword evidence="2" id="KW-1185">Reference proteome</keyword>
<dbReference type="Proteomes" id="UP001497700">
    <property type="component" value="Unassembled WGS sequence"/>
</dbReference>
<dbReference type="EMBL" id="MU393441">
    <property type="protein sequence ID" value="KAI4868073.1"/>
    <property type="molecule type" value="Genomic_DNA"/>
</dbReference>
<sequence>MDSEHDSLAKKAPNPEVIADLVDEYQHHDRVTAPSQPVTSTGDPNVKPVGEALAVPKESSEGRPATPHKDSGQSHTTPSPFKTPPSRPFVATDSPDGSFATEYPTTPLSEPDEGLPATPHTDGNNNDTTLPLIGTPNDKGQEAELLVIVEASTLCQEDLREGLPSSFHPINRSSKITLDMSEFSDEESPVRPQKIILTKRTQSPSPSSPAPATPSEEDLLNFQREYILLNMVEKLKEAWRDVLKKCGWRLGSPRAVNTRFVPDVDHVRRVAMRPRATLQEIADVAELVMLEGWWRCCRRSIDEYRRAFRRDLVDEARQRAAVVKQTVLAEAMNARPPPPPPLATAAASSSKSKKRLASTTADILQAQERIARLSIRGSGSGSGSGGRDDGGGRYRALPTASTPTANRRQKVAYSPPRRQAGGGVRTGSPARKGKQKQQQPQQLLPGRRRKLNFFNSEVVGHIGPYAVINTPHSGPRGRQSNRATSTFEGPAMEEGDDVFSSDG</sequence>
<proteinExistence type="predicted"/>
<gene>
    <name evidence="1" type="ORF">F4820DRAFT_466837</name>
</gene>
<accession>A0ACB9Z8W5</accession>